<dbReference type="SMART" id="SM01118">
    <property type="entry name" value="CYTH"/>
    <property type="match status" value="1"/>
</dbReference>
<dbReference type="AlphaFoldDB" id="A0A5J4FY49"/>
<dbReference type="SUPFAM" id="SSF55154">
    <property type="entry name" value="CYTH-like phosphatases"/>
    <property type="match status" value="1"/>
</dbReference>
<dbReference type="Gene3D" id="2.40.320.10">
    <property type="entry name" value="Hypothetical Protein Pfu-838710-001"/>
    <property type="match status" value="1"/>
</dbReference>
<evidence type="ECO:0000313" key="2">
    <source>
        <dbReference type="EMBL" id="GEQ84975.1"/>
    </source>
</evidence>
<dbReference type="EMBL" id="BKCF01000001">
    <property type="protein sequence ID" value="GEQ84975.1"/>
    <property type="molecule type" value="Genomic_DNA"/>
</dbReference>
<dbReference type="InterPro" id="IPR033469">
    <property type="entry name" value="CYTH-like_dom_sf"/>
</dbReference>
<dbReference type="CDD" id="cd07891">
    <property type="entry name" value="CYTH-like_CthTTM-like_1"/>
    <property type="match status" value="1"/>
</dbReference>
<name>A0A5J4FY49_9FLAO</name>
<evidence type="ECO:0000313" key="3">
    <source>
        <dbReference type="Proteomes" id="UP000326994"/>
    </source>
</evidence>
<dbReference type="PIRSF" id="PIRSF016487">
    <property type="entry name" value="CYTH_UCP016487"/>
    <property type="match status" value="1"/>
</dbReference>
<dbReference type="Pfam" id="PF01928">
    <property type="entry name" value="CYTH"/>
    <property type="match status" value="1"/>
</dbReference>
<accession>A0A5J4FY49</accession>
<dbReference type="PANTHER" id="PTHR40114">
    <property type="entry name" value="SLR0698 PROTEIN"/>
    <property type="match status" value="1"/>
</dbReference>
<protein>
    <submittedName>
        <fullName evidence="2">CYTH domain-containing protein</fullName>
    </submittedName>
</protein>
<sequence length="156" mass="18230">MQEIERKFLVQDDSYKRESFSKKRIIQGFLNTHKERTVRVRIKGLKGFLTIKGKSNKAGTTRFEWEKEIPVVEAEALLKICEDGVIEKTRHEINVGKHIFEVDEFFGNNHGLTIAEIELTAENEIFKKPKWLGKEVTGSIKYYNSQLSINPFKNWK</sequence>
<dbReference type="RefSeq" id="WP_151892914.1">
    <property type="nucleotide sequence ID" value="NZ_BKCF01000001.1"/>
</dbReference>
<organism evidence="2 3">
    <name type="scientific">Patiriisocius marinistellae</name>
    <dbReference type="NCBI Taxonomy" id="2494560"/>
    <lineage>
        <taxon>Bacteria</taxon>
        <taxon>Pseudomonadati</taxon>
        <taxon>Bacteroidota</taxon>
        <taxon>Flavobacteriia</taxon>
        <taxon>Flavobacteriales</taxon>
        <taxon>Flavobacteriaceae</taxon>
        <taxon>Patiriisocius</taxon>
    </lineage>
</organism>
<comment type="caution">
    <text evidence="2">The sequence shown here is derived from an EMBL/GenBank/DDBJ whole genome shotgun (WGS) entry which is preliminary data.</text>
</comment>
<gene>
    <name evidence="2" type="ORF">ULMS_04830</name>
</gene>
<dbReference type="Proteomes" id="UP000326994">
    <property type="component" value="Unassembled WGS sequence"/>
</dbReference>
<dbReference type="PROSITE" id="PS51707">
    <property type="entry name" value="CYTH"/>
    <property type="match status" value="1"/>
</dbReference>
<dbReference type="PANTHER" id="PTHR40114:SF1">
    <property type="entry name" value="SLR0698 PROTEIN"/>
    <property type="match status" value="1"/>
</dbReference>
<dbReference type="InterPro" id="IPR012042">
    <property type="entry name" value="NeuTTM/CthTTM-like"/>
</dbReference>
<proteinExistence type="predicted"/>
<evidence type="ECO:0000259" key="1">
    <source>
        <dbReference type="PROSITE" id="PS51707"/>
    </source>
</evidence>
<feature type="domain" description="CYTH" evidence="1">
    <location>
        <begin position="1"/>
        <end position="149"/>
    </location>
</feature>
<keyword evidence="3" id="KW-1185">Reference proteome</keyword>
<dbReference type="InterPro" id="IPR023577">
    <property type="entry name" value="CYTH_domain"/>
</dbReference>
<reference evidence="2 3" key="1">
    <citation type="submission" date="2019-08" db="EMBL/GenBank/DDBJ databases">
        <title>Ulvibacter marinistellae sp. nov., isolated from a starfish, Patiria pectinifera.</title>
        <authorList>
            <person name="Kawano K."/>
            <person name="Ushijima N."/>
            <person name="Kihara M."/>
            <person name="Itoh H."/>
        </authorList>
    </citation>
    <scope>NUCLEOTIDE SEQUENCE [LARGE SCALE GENOMIC DNA]</scope>
    <source>
        <strain evidence="2 3">KK4</strain>
    </source>
</reference>
<dbReference type="OrthoDB" id="9805588at2"/>